<dbReference type="SUPFAM" id="SSF56176">
    <property type="entry name" value="FAD-binding/transporter-associated domain-like"/>
    <property type="match status" value="1"/>
</dbReference>
<dbReference type="InterPro" id="IPR036318">
    <property type="entry name" value="FAD-bd_PCMH-like_sf"/>
</dbReference>
<sequence length="519" mass="55869">MAIPRFWKSASTTAAALLLFGSVQGQPSAATNNTPELSGFPACDALVAANLSHAVHFPSSPLYRSLVESSYAIDTRKQPWCFVLPSTTAEVSTTLTALRSAGGGAGDWHIAIRSGGHGGDNQNNIAEGVTIDLTHLNTTTYDETTNVASVGTGARWGAVYAELEKDGVTVTGGREGVVGVGGLLLGGGISWYTARTGFACDSVVNYEVVLASGTIINANASVHSDLWRALKGGSSNFGIVTRFDLEAFPAENLNMETRVYAREHSDELIDAIADFAGLNQSMADNALISMMTYDPKVEDSSIMVVEVNTRNKANSTAYDTFNRIPTLNPATTKSVSLVEAANSTQLSGENRNAGAGALTIINDPRVMRYCFEQYNGIVEAMKALLGPKNFTTILDFQPLPSYFAGIGVKKGGNMLGLERDSRNKILFVMGVTLLGPNSEELYPRVYQQVAAMNKRVEEFSKSIGCDNEFRYLPYADSRQNVIGSYGKANVEHIRTVAKKYDPNGFFQRRVPGGFKINRV</sequence>
<dbReference type="PANTHER" id="PTHR42973">
    <property type="entry name" value="BINDING OXIDOREDUCTASE, PUTATIVE (AFU_ORTHOLOGUE AFUA_1G17690)-RELATED"/>
    <property type="match status" value="1"/>
</dbReference>
<evidence type="ECO:0000256" key="2">
    <source>
        <dbReference type="ARBA" id="ARBA00022630"/>
    </source>
</evidence>
<dbReference type="Gene3D" id="3.30.465.10">
    <property type="match status" value="1"/>
</dbReference>
<dbReference type="PANTHER" id="PTHR42973:SF53">
    <property type="entry name" value="FAD-BINDING PCMH-TYPE DOMAIN-CONTAINING PROTEIN-RELATED"/>
    <property type="match status" value="1"/>
</dbReference>
<keyword evidence="4" id="KW-0560">Oxidoreductase</keyword>
<dbReference type="InterPro" id="IPR006094">
    <property type="entry name" value="Oxid_FAD_bind_N"/>
</dbReference>
<dbReference type="EMBL" id="WVTB01000116">
    <property type="protein sequence ID" value="KAF3797473.1"/>
    <property type="molecule type" value="Genomic_DNA"/>
</dbReference>
<dbReference type="InterPro" id="IPR016169">
    <property type="entry name" value="FAD-bd_PCMH_sub2"/>
</dbReference>
<comment type="similarity">
    <text evidence="1">Belongs to the oxygen-dependent FAD-linked oxidoreductase family.</text>
</comment>
<evidence type="ECO:0000313" key="8">
    <source>
        <dbReference type="Proteomes" id="UP000613401"/>
    </source>
</evidence>
<dbReference type="GO" id="GO:0071949">
    <property type="term" value="F:FAD binding"/>
    <property type="evidence" value="ECO:0007669"/>
    <property type="project" value="InterPro"/>
</dbReference>
<gene>
    <name evidence="7" type="ORF">GCG54_00005227</name>
</gene>
<dbReference type="GO" id="GO:0004497">
    <property type="term" value="F:monooxygenase activity"/>
    <property type="evidence" value="ECO:0007669"/>
    <property type="project" value="UniProtKB-KW"/>
</dbReference>
<dbReference type="GeneID" id="69012378"/>
<protein>
    <submittedName>
        <fullName evidence="7">FAD-dependent monooxygenase yanF</fullName>
    </submittedName>
</protein>
<comment type="caution">
    <text evidence="7">The sequence shown here is derived from an EMBL/GenBank/DDBJ whole genome shotgun (WGS) entry which is preliminary data.</text>
</comment>
<dbReference type="AlphaFoldDB" id="A0A8H4C4T1"/>
<dbReference type="InterPro" id="IPR050416">
    <property type="entry name" value="FAD-linked_Oxidoreductase"/>
</dbReference>
<dbReference type="Proteomes" id="UP000613401">
    <property type="component" value="Unassembled WGS sequence"/>
</dbReference>
<dbReference type="Pfam" id="PF01565">
    <property type="entry name" value="FAD_binding_4"/>
    <property type="match status" value="1"/>
</dbReference>
<keyword evidence="8" id="KW-1185">Reference proteome</keyword>
<feature type="signal peptide" evidence="5">
    <location>
        <begin position="1"/>
        <end position="25"/>
    </location>
</feature>
<proteinExistence type="inferred from homology"/>
<evidence type="ECO:0000256" key="4">
    <source>
        <dbReference type="ARBA" id="ARBA00023002"/>
    </source>
</evidence>
<keyword evidence="5" id="KW-0732">Signal</keyword>
<feature type="chain" id="PRO_5034005048" evidence="5">
    <location>
        <begin position="26"/>
        <end position="519"/>
    </location>
</feature>
<organism evidence="7 8">
    <name type="scientific">Colletotrichum gloeosporioides</name>
    <name type="common">Anthracnose fungus</name>
    <name type="synonym">Glomerella cingulata</name>
    <dbReference type="NCBI Taxonomy" id="474922"/>
    <lineage>
        <taxon>Eukaryota</taxon>
        <taxon>Fungi</taxon>
        <taxon>Dikarya</taxon>
        <taxon>Ascomycota</taxon>
        <taxon>Pezizomycotina</taxon>
        <taxon>Sordariomycetes</taxon>
        <taxon>Hypocreomycetidae</taxon>
        <taxon>Glomerellales</taxon>
        <taxon>Glomerellaceae</taxon>
        <taxon>Colletotrichum</taxon>
        <taxon>Colletotrichum gloeosporioides species complex</taxon>
    </lineage>
</organism>
<accession>A0A8H4C4T1</accession>
<evidence type="ECO:0000313" key="7">
    <source>
        <dbReference type="EMBL" id="KAF3797473.1"/>
    </source>
</evidence>
<evidence type="ECO:0000256" key="3">
    <source>
        <dbReference type="ARBA" id="ARBA00022827"/>
    </source>
</evidence>
<keyword evidence="7" id="KW-0503">Monooxygenase</keyword>
<evidence type="ECO:0000256" key="5">
    <source>
        <dbReference type="SAM" id="SignalP"/>
    </source>
</evidence>
<reference evidence="7" key="1">
    <citation type="journal article" date="2020" name="Phytopathology">
        <title>Genome sequence and comparative analysis of Colletotrichum gloeosporioides isolated from Liriodendron leaves.</title>
        <authorList>
            <person name="Fu F.F."/>
            <person name="Hao Z."/>
            <person name="Wang P."/>
            <person name="Lu Y."/>
            <person name="Xue L.J."/>
            <person name="Wei G."/>
            <person name="Tian Y."/>
            <person name="Baishi H."/>
            <person name="Xu H."/>
            <person name="Shi J."/>
            <person name="Cheng T."/>
            <person name="Wang G."/>
            <person name="Yi Y."/>
            <person name="Chen J."/>
        </authorList>
    </citation>
    <scope>NUCLEOTIDE SEQUENCE</scope>
    <source>
        <strain evidence="7">Lc1</strain>
    </source>
</reference>
<name>A0A8H4C4T1_COLGL</name>
<feature type="domain" description="FAD-binding PCMH-type" evidence="6">
    <location>
        <begin position="75"/>
        <end position="250"/>
    </location>
</feature>
<reference evidence="7" key="2">
    <citation type="submission" date="2020-03" db="EMBL/GenBank/DDBJ databases">
        <authorList>
            <person name="Fu F.-F."/>
            <person name="Chen J."/>
        </authorList>
    </citation>
    <scope>NUCLEOTIDE SEQUENCE</scope>
    <source>
        <strain evidence="7">Lc1</strain>
    </source>
</reference>
<evidence type="ECO:0000259" key="6">
    <source>
        <dbReference type="PROSITE" id="PS51387"/>
    </source>
</evidence>
<dbReference type="PROSITE" id="PS51387">
    <property type="entry name" value="FAD_PCMH"/>
    <property type="match status" value="1"/>
</dbReference>
<dbReference type="InterPro" id="IPR016166">
    <property type="entry name" value="FAD-bd_PCMH"/>
</dbReference>
<dbReference type="RefSeq" id="XP_045256637.1">
    <property type="nucleotide sequence ID" value="XM_045405254.1"/>
</dbReference>
<keyword evidence="2" id="KW-0285">Flavoprotein</keyword>
<keyword evidence="3" id="KW-0274">FAD</keyword>
<evidence type="ECO:0000256" key="1">
    <source>
        <dbReference type="ARBA" id="ARBA00005466"/>
    </source>
</evidence>